<reference evidence="8 9" key="1">
    <citation type="journal article" date="2016" name="Nat. Commun.">
        <title>Thousands of microbial genomes shed light on interconnected biogeochemical processes in an aquifer system.</title>
        <authorList>
            <person name="Anantharaman K."/>
            <person name="Brown C.T."/>
            <person name="Hug L.A."/>
            <person name="Sharon I."/>
            <person name="Castelle C.J."/>
            <person name="Probst A.J."/>
            <person name="Thomas B.C."/>
            <person name="Singh A."/>
            <person name="Wilkins M.J."/>
            <person name="Karaoz U."/>
            <person name="Brodie E.L."/>
            <person name="Williams K.H."/>
            <person name="Hubbard S.S."/>
            <person name="Banfield J.F."/>
        </authorList>
    </citation>
    <scope>NUCLEOTIDE SEQUENCE [LARGE SCALE GENOMIC DNA]</scope>
</reference>
<dbReference type="InterPro" id="IPR000888">
    <property type="entry name" value="RmlC-like"/>
</dbReference>
<comment type="subunit">
    <text evidence="7">Homodimer.</text>
</comment>
<evidence type="ECO:0000256" key="5">
    <source>
        <dbReference type="PIRSR" id="PIRSR600888-1"/>
    </source>
</evidence>
<protein>
    <recommendedName>
        <fullName evidence="4 7">dTDP-4-dehydrorhamnose 3,5-epimerase</fullName>
        <ecNumber evidence="3 7">5.1.3.13</ecNumber>
    </recommendedName>
    <alternativeName>
        <fullName evidence="7">Thymidine diphospho-4-keto-rhamnose 3,5-epimerase</fullName>
    </alternativeName>
</protein>
<dbReference type="Gene3D" id="2.60.120.10">
    <property type="entry name" value="Jelly Rolls"/>
    <property type="match status" value="1"/>
</dbReference>
<feature type="active site" description="Proton donor" evidence="5">
    <location>
        <position position="130"/>
    </location>
</feature>
<proteinExistence type="inferred from homology"/>
<name>A0A1F6GUE5_9PROT</name>
<dbReference type="CDD" id="cd00438">
    <property type="entry name" value="cupin_RmlC"/>
    <property type="match status" value="1"/>
</dbReference>
<organism evidence="8 9">
    <name type="scientific">Candidatus Lambdaproteobacteria bacterium RIFOXYD2_FULL_56_26</name>
    <dbReference type="NCBI Taxonomy" id="1817773"/>
    <lineage>
        <taxon>Bacteria</taxon>
        <taxon>Pseudomonadati</taxon>
        <taxon>Pseudomonadota</taxon>
        <taxon>Candidatus Lambdaproteobacteria</taxon>
    </lineage>
</organism>
<dbReference type="EC" id="5.1.3.13" evidence="3 7"/>
<keyword evidence="7" id="KW-0413">Isomerase</keyword>
<dbReference type="UniPathway" id="UPA00124"/>
<dbReference type="SUPFAM" id="SSF51182">
    <property type="entry name" value="RmlC-like cupins"/>
    <property type="match status" value="1"/>
</dbReference>
<comment type="catalytic activity">
    <reaction evidence="1 7">
        <text>dTDP-4-dehydro-6-deoxy-alpha-D-glucose = dTDP-4-dehydro-beta-L-rhamnose</text>
        <dbReference type="Rhea" id="RHEA:16969"/>
        <dbReference type="ChEBI" id="CHEBI:57649"/>
        <dbReference type="ChEBI" id="CHEBI:62830"/>
        <dbReference type="EC" id="5.1.3.13"/>
    </reaction>
</comment>
<evidence type="ECO:0000256" key="2">
    <source>
        <dbReference type="ARBA" id="ARBA00001997"/>
    </source>
</evidence>
<dbReference type="GO" id="GO:0019305">
    <property type="term" value="P:dTDP-rhamnose biosynthetic process"/>
    <property type="evidence" value="ECO:0007669"/>
    <property type="project" value="UniProtKB-UniRule"/>
</dbReference>
<evidence type="ECO:0000313" key="8">
    <source>
        <dbReference type="EMBL" id="OGH01816.1"/>
    </source>
</evidence>
<comment type="function">
    <text evidence="2 7">Catalyzes the epimerization of the C3' and C5'positions of dTDP-6-deoxy-D-xylo-4-hexulose, forming dTDP-6-deoxy-L-lyxo-4-hexulose.</text>
</comment>
<feature type="active site" description="Proton acceptor" evidence="5">
    <location>
        <position position="61"/>
    </location>
</feature>
<dbReference type="EMBL" id="MFNF01000028">
    <property type="protein sequence ID" value="OGH01816.1"/>
    <property type="molecule type" value="Genomic_DNA"/>
</dbReference>
<dbReference type="InterPro" id="IPR011051">
    <property type="entry name" value="RmlC_Cupin_sf"/>
</dbReference>
<dbReference type="Pfam" id="PF00908">
    <property type="entry name" value="dTDP_sugar_isom"/>
    <property type="match status" value="1"/>
</dbReference>
<dbReference type="InterPro" id="IPR014710">
    <property type="entry name" value="RmlC-like_jellyroll"/>
</dbReference>
<dbReference type="PANTHER" id="PTHR21047:SF2">
    <property type="entry name" value="THYMIDINE DIPHOSPHO-4-KETO-RHAMNOSE 3,5-EPIMERASE"/>
    <property type="match status" value="1"/>
</dbReference>
<evidence type="ECO:0000256" key="6">
    <source>
        <dbReference type="PIRSR" id="PIRSR600888-3"/>
    </source>
</evidence>
<evidence type="ECO:0000256" key="1">
    <source>
        <dbReference type="ARBA" id="ARBA00001298"/>
    </source>
</evidence>
<feature type="site" description="Participates in a stacking interaction with the thymidine ring of dTDP-4-oxo-6-deoxyglucose" evidence="6">
    <location>
        <position position="136"/>
    </location>
</feature>
<dbReference type="PANTHER" id="PTHR21047">
    <property type="entry name" value="DTDP-6-DEOXY-D-GLUCOSE-3,5 EPIMERASE"/>
    <property type="match status" value="1"/>
</dbReference>
<dbReference type="GO" id="GO:0000271">
    <property type="term" value="P:polysaccharide biosynthetic process"/>
    <property type="evidence" value="ECO:0007669"/>
    <property type="project" value="TreeGrafter"/>
</dbReference>
<dbReference type="NCBIfam" id="TIGR01221">
    <property type="entry name" value="rmlC"/>
    <property type="match status" value="1"/>
</dbReference>
<comment type="similarity">
    <text evidence="7">Belongs to the dTDP-4-dehydrorhamnose 3,5-epimerase family.</text>
</comment>
<comment type="caution">
    <text evidence="8">The sequence shown here is derived from an EMBL/GenBank/DDBJ whole genome shotgun (WGS) entry which is preliminary data.</text>
</comment>
<evidence type="ECO:0000256" key="3">
    <source>
        <dbReference type="ARBA" id="ARBA00012098"/>
    </source>
</evidence>
<evidence type="ECO:0000256" key="7">
    <source>
        <dbReference type="RuleBase" id="RU364069"/>
    </source>
</evidence>
<gene>
    <name evidence="8" type="ORF">A2557_01875</name>
</gene>
<dbReference type="GO" id="GO:0005829">
    <property type="term" value="C:cytosol"/>
    <property type="evidence" value="ECO:0007669"/>
    <property type="project" value="TreeGrafter"/>
</dbReference>
<comment type="pathway">
    <text evidence="7">Carbohydrate biosynthesis; dTDP-L-rhamnose biosynthesis.</text>
</comment>
<evidence type="ECO:0000256" key="4">
    <source>
        <dbReference type="ARBA" id="ARBA00019595"/>
    </source>
</evidence>
<dbReference type="Proteomes" id="UP000177583">
    <property type="component" value="Unassembled WGS sequence"/>
</dbReference>
<accession>A0A1F6GUE5</accession>
<sequence>MRTMETCLSDVKLIEPEVHLDQRGFFFESYNQRAAGSAGIKTEFVQDNFSHSVQGVLRGLHFQVKQPQAKLVQVLYGKVWDVVVDLRRQSPTYGQWEGFELDDQNHRQLFIPPGFAHGFSVLSPTAGFLYKVDRFWAPGDEAGLAYNDPQLQIDWKVARPILNEKDQKLPLLRDLTQFPLLQPA</sequence>
<evidence type="ECO:0000313" key="9">
    <source>
        <dbReference type="Proteomes" id="UP000177583"/>
    </source>
</evidence>
<dbReference type="AlphaFoldDB" id="A0A1F6GUE5"/>
<dbReference type="GO" id="GO:0008830">
    <property type="term" value="F:dTDP-4-dehydrorhamnose 3,5-epimerase activity"/>
    <property type="evidence" value="ECO:0007669"/>
    <property type="project" value="UniProtKB-UniRule"/>
</dbReference>